<accession>A0A399E5K8</accession>
<proteinExistence type="predicted"/>
<name>A0A399E5K8_9DEIN</name>
<dbReference type="AlphaFoldDB" id="A0A399E5K8"/>
<reference evidence="2 3" key="1">
    <citation type="submission" date="2018-08" db="EMBL/GenBank/DDBJ databases">
        <title>Meiothermus cateniformans JCM 15151 genome sequencing project.</title>
        <authorList>
            <person name="Da Costa M.S."/>
            <person name="Albuquerque L."/>
            <person name="Raposo P."/>
            <person name="Froufe H.J.C."/>
            <person name="Barroso C.S."/>
            <person name="Egas C."/>
        </authorList>
    </citation>
    <scope>NUCLEOTIDE SEQUENCE [LARGE SCALE GENOMIC DNA]</scope>
    <source>
        <strain evidence="2 3">JCM 15151</strain>
    </source>
</reference>
<dbReference type="EMBL" id="QWKX01000008">
    <property type="protein sequence ID" value="RIH79166.1"/>
    <property type="molecule type" value="Genomic_DNA"/>
</dbReference>
<dbReference type="RefSeq" id="WP_119361442.1">
    <property type="nucleotide sequence ID" value="NZ_QWKX01000008.1"/>
</dbReference>
<comment type="caution">
    <text evidence="2">The sequence shown here is derived from an EMBL/GenBank/DDBJ whole genome shotgun (WGS) entry which is preliminary data.</text>
</comment>
<dbReference type="SUPFAM" id="SSF101447">
    <property type="entry name" value="Formin homology 2 domain (FH2 domain)"/>
    <property type="match status" value="1"/>
</dbReference>
<sequence>MRVYALKLFHDEDTGCARWPWLSMPDREAQDKFYSGIHRSITAGQPPQLHPWRPLPVVVVRQGSLHPHEPPADLSTLGLDMRCTPLTLSQRAVEALGDLLAPDAELLPLDCQEGRYYLLNVTRLLFPLDLPNSLVKWEEGPFGPQLSSAYILSFQEALLQGVNIFAMPEHALDGYFITDALKERIEAAGLRSNLQPLLVWDSQDPEYFDERYRHNPAQWQRFRQMLLVQQGLAEPPPPPPPPPPREVVEEPLSQEDRQSILNILQAAVKFINRAERLKLQLSSEPKLLVQQVFFQCEKLRRRRDLSQDERENRAIELGLLWGEQVCRAYGWEWVKLDGDHVVVAPDRSAYVSPVVYMYGFFYDPERENNTLLLFNMIGAKGKIPAKPGDYLHIG</sequence>
<dbReference type="Proteomes" id="UP000266089">
    <property type="component" value="Unassembled WGS sequence"/>
</dbReference>
<evidence type="ECO:0000313" key="3">
    <source>
        <dbReference type="Proteomes" id="UP000266089"/>
    </source>
</evidence>
<evidence type="ECO:0000259" key="1">
    <source>
        <dbReference type="Pfam" id="PF07791"/>
    </source>
</evidence>
<dbReference type="OrthoDB" id="247849at2"/>
<feature type="domain" description="Immunity MXAN-0049 protein" evidence="1">
    <location>
        <begin position="114"/>
        <end position="191"/>
    </location>
</feature>
<dbReference type="InterPro" id="IPR012433">
    <property type="entry name" value="Imm11"/>
</dbReference>
<organism evidence="2 3">
    <name type="scientific">Meiothermus taiwanensis</name>
    <dbReference type="NCBI Taxonomy" id="172827"/>
    <lineage>
        <taxon>Bacteria</taxon>
        <taxon>Thermotogati</taxon>
        <taxon>Deinococcota</taxon>
        <taxon>Deinococci</taxon>
        <taxon>Thermales</taxon>
        <taxon>Thermaceae</taxon>
        <taxon>Meiothermus</taxon>
    </lineage>
</organism>
<protein>
    <recommendedName>
        <fullName evidence="1">Immunity MXAN-0049 protein domain-containing protein</fullName>
    </recommendedName>
</protein>
<evidence type="ECO:0000313" key="2">
    <source>
        <dbReference type="EMBL" id="RIH79166.1"/>
    </source>
</evidence>
<gene>
    <name evidence="2" type="ORF">Mcate_00517</name>
</gene>
<dbReference type="Pfam" id="PF07791">
    <property type="entry name" value="Imm11"/>
    <property type="match status" value="1"/>
</dbReference>